<keyword evidence="1 4" id="KW-0489">Methyltransferase</keyword>
<dbReference type="EMBL" id="QOQW01000006">
    <property type="protein sequence ID" value="RCK80352.1"/>
    <property type="molecule type" value="Genomic_DNA"/>
</dbReference>
<dbReference type="PANTHER" id="PTHR43542">
    <property type="entry name" value="METHYLTRANSFERASE"/>
    <property type="match status" value="1"/>
</dbReference>
<accession>A0A367ZSJ7</accession>
<evidence type="ECO:0000256" key="2">
    <source>
        <dbReference type="ARBA" id="ARBA00022679"/>
    </source>
</evidence>
<evidence type="ECO:0000313" key="4">
    <source>
        <dbReference type="EMBL" id="RCK80352.1"/>
    </source>
</evidence>
<dbReference type="InterPro" id="IPR004398">
    <property type="entry name" value="RNA_MeTrfase_RsmD"/>
</dbReference>
<dbReference type="InterPro" id="IPR029063">
    <property type="entry name" value="SAM-dependent_MTases_sf"/>
</dbReference>
<dbReference type="GO" id="GO:0031167">
    <property type="term" value="P:rRNA methylation"/>
    <property type="evidence" value="ECO:0007669"/>
    <property type="project" value="InterPro"/>
</dbReference>
<gene>
    <name evidence="4" type="ORF">OZSIB_3098</name>
</gene>
<evidence type="ECO:0000313" key="5">
    <source>
        <dbReference type="Proteomes" id="UP000252355"/>
    </source>
</evidence>
<dbReference type="PIRSF" id="PIRSF004553">
    <property type="entry name" value="CHP00095"/>
    <property type="match status" value="1"/>
</dbReference>
<protein>
    <submittedName>
        <fullName evidence="4">16S rRNA (Guanine(966)-N(2))-methyltransferase</fullName>
    </submittedName>
</protein>
<organism evidence="4 5">
    <name type="scientific">Candidatus Ozemobacter sibiricus</name>
    <dbReference type="NCBI Taxonomy" id="2268124"/>
    <lineage>
        <taxon>Bacteria</taxon>
        <taxon>Candidatus Ozemobacteria</taxon>
        <taxon>Candidatus Ozemobacterales</taxon>
        <taxon>Candidatus Ozemobacteraceae</taxon>
        <taxon>Candidatus Ozemobacter</taxon>
    </lineage>
</organism>
<dbReference type="CDD" id="cd02440">
    <property type="entry name" value="AdoMet_MTases"/>
    <property type="match status" value="1"/>
</dbReference>
<dbReference type="SUPFAM" id="SSF53335">
    <property type="entry name" value="S-adenosyl-L-methionine-dependent methyltransferases"/>
    <property type="match status" value="1"/>
</dbReference>
<keyword evidence="2 4" id="KW-0808">Transferase</keyword>
<name>A0A367ZSJ7_9BACT</name>
<dbReference type="Proteomes" id="UP000252355">
    <property type="component" value="Unassembled WGS sequence"/>
</dbReference>
<dbReference type="Pfam" id="PF03602">
    <property type="entry name" value="Cons_hypoth95"/>
    <property type="match status" value="1"/>
</dbReference>
<feature type="region of interest" description="Disordered" evidence="3">
    <location>
        <begin position="1"/>
        <end position="25"/>
    </location>
</feature>
<dbReference type="AlphaFoldDB" id="A0A367ZSJ7"/>
<proteinExistence type="predicted"/>
<reference evidence="4 5" key="1">
    <citation type="submission" date="2018-05" db="EMBL/GenBank/DDBJ databases">
        <title>A metagenomic window into the 2 km-deep terrestrial subsurface aquifer revealed taxonomically and functionally diverse microbial community comprising novel uncultured bacterial lineages.</title>
        <authorList>
            <person name="Kadnikov V.V."/>
            <person name="Mardanov A.V."/>
            <person name="Beletsky A.V."/>
            <person name="Banks D."/>
            <person name="Pimenov N.V."/>
            <person name="Frank Y.A."/>
            <person name="Karnachuk O.V."/>
            <person name="Ravin N.V."/>
        </authorList>
    </citation>
    <scope>NUCLEOTIDE SEQUENCE [LARGE SCALE GENOMIC DNA]</scope>
    <source>
        <strain evidence="4">BY5</strain>
    </source>
</reference>
<evidence type="ECO:0000256" key="1">
    <source>
        <dbReference type="ARBA" id="ARBA00022603"/>
    </source>
</evidence>
<feature type="compositionally biased region" description="Basic residues" evidence="3">
    <location>
        <begin position="14"/>
        <end position="23"/>
    </location>
</feature>
<comment type="caution">
    <text evidence="4">The sequence shown here is derived from an EMBL/GenBank/DDBJ whole genome shotgun (WGS) entry which is preliminary data.</text>
</comment>
<sequence length="207" mass="22369">MTALRVATGTAKGRPLKMPRGGKTRPAMNRVKQSLFSILAARLPDCRFLDLFAGSGSLGIEALSRGASFAAFVDHSPECARTIRENLALTGFTAQGRVYCQDCLKFLARPDLEPFDLVCIDPPYLKGLLTPILDALPSCPLFTPRTIFIIERQKKDDLGLAGRPALELFDERTFGDTVLTFFRIRPPSLAPATGDPAPAPPTPGPSA</sequence>
<dbReference type="NCBIfam" id="TIGR00095">
    <property type="entry name" value="16S rRNA (guanine(966)-N(2))-methyltransferase RsmD"/>
    <property type="match status" value="1"/>
</dbReference>
<dbReference type="PANTHER" id="PTHR43542:SF1">
    <property type="entry name" value="METHYLTRANSFERASE"/>
    <property type="match status" value="1"/>
</dbReference>
<dbReference type="Gene3D" id="3.40.50.150">
    <property type="entry name" value="Vaccinia Virus protein VP39"/>
    <property type="match status" value="1"/>
</dbReference>
<dbReference type="GO" id="GO:0008168">
    <property type="term" value="F:methyltransferase activity"/>
    <property type="evidence" value="ECO:0007669"/>
    <property type="project" value="UniProtKB-KW"/>
</dbReference>
<evidence type="ECO:0000256" key="3">
    <source>
        <dbReference type="SAM" id="MobiDB-lite"/>
    </source>
</evidence>